<name>A0A921F8S5_9LACO</name>
<evidence type="ECO:0000256" key="2">
    <source>
        <dbReference type="ARBA" id="ARBA00022448"/>
    </source>
</evidence>
<evidence type="ECO:0000256" key="3">
    <source>
        <dbReference type="ARBA" id="ARBA00022741"/>
    </source>
</evidence>
<dbReference type="PANTHER" id="PTHR43335">
    <property type="entry name" value="ABC TRANSPORTER, ATP-BINDING PROTEIN"/>
    <property type="match status" value="1"/>
</dbReference>
<proteinExistence type="inferred from homology"/>
<dbReference type="GO" id="GO:0016887">
    <property type="term" value="F:ATP hydrolysis activity"/>
    <property type="evidence" value="ECO:0007669"/>
    <property type="project" value="InterPro"/>
</dbReference>
<keyword evidence="3" id="KW-0547">Nucleotide-binding</keyword>
<dbReference type="InterPro" id="IPR027417">
    <property type="entry name" value="P-loop_NTPase"/>
</dbReference>
<feature type="domain" description="ABC transporter" evidence="5">
    <location>
        <begin position="2"/>
        <end position="223"/>
    </location>
</feature>
<keyword evidence="4 6" id="KW-0067">ATP-binding</keyword>
<sequence>MLQVKKLDVFIGRKKIIQQVDFEVQAGEVIGLIGPNGAGKTTIMKTILGLTKFTGKIKVNGQTISENDHNALTKVGALIEHPAIYPFLTGFQNLRLYAKSEDNLNQVVTELEMTDYINNKSKDYSLGMKQKLGIAIALLNQPELVILDEPMNGLDVEATILVRKKIKKYADQGTSFLISSHVLSELQKVMTGAILLNHGEIVINRSMSEFKSLNQQEYQILTNDMEKTESLFTERQLSVKKSGIYLIIPRTEVYRAQELVYANDIKLMELAPKQVSFEQTIVKLLEQQRETIK</sequence>
<dbReference type="EMBL" id="DYXG01000057">
    <property type="protein sequence ID" value="HJE97129.1"/>
    <property type="molecule type" value="Genomic_DNA"/>
</dbReference>
<dbReference type="SMART" id="SM00382">
    <property type="entry name" value="AAA"/>
    <property type="match status" value="1"/>
</dbReference>
<protein>
    <submittedName>
        <fullName evidence="6">ATP-binding cassette domain-containing protein</fullName>
    </submittedName>
</protein>
<dbReference type="InterPro" id="IPR003593">
    <property type="entry name" value="AAA+_ATPase"/>
</dbReference>
<dbReference type="GO" id="GO:0005524">
    <property type="term" value="F:ATP binding"/>
    <property type="evidence" value="ECO:0007669"/>
    <property type="project" value="UniProtKB-KW"/>
</dbReference>
<gene>
    <name evidence="6" type="ORF">K8V00_05870</name>
</gene>
<comment type="caution">
    <text evidence="6">The sequence shown here is derived from an EMBL/GenBank/DDBJ whole genome shotgun (WGS) entry which is preliminary data.</text>
</comment>
<accession>A0A921F8S5</accession>
<dbReference type="PROSITE" id="PS50893">
    <property type="entry name" value="ABC_TRANSPORTER_2"/>
    <property type="match status" value="1"/>
</dbReference>
<evidence type="ECO:0000256" key="1">
    <source>
        <dbReference type="ARBA" id="ARBA00005417"/>
    </source>
</evidence>
<evidence type="ECO:0000259" key="5">
    <source>
        <dbReference type="PROSITE" id="PS50893"/>
    </source>
</evidence>
<organism evidence="6 7">
    <name type="scientific">Ligilactobacillus acidipiscis</name>
    <dbReference type="NCBI Taxonomy" id="89059"/>
    <lineage>
        <taxon>Bacteria</taxon>
        <taxon>Bacillati</taxon>
        <taxon>Bacillota</taxon>
        <taxon>Bacilli</taxon>
        <taxon>Lactobacillales</taxon>
        <taxon>Lactobacillaceae</taxon>
        <taxon>Ligilactobacillus</taxon>
    </lineage>
</organism>
<dbReference type="Pfam" id="PF00005">
    <property type="entry name" value="ABC_tran"/>
    <property type="match status" value="1"/>
</dbReference>
<reference evidence="6" key="1">
    <citation type="journal article" date="2021" name="PeerJ">
        <title>Extensive microbial diversity within the chicken gut microbiome revealed by metagenomics and culture.</title>
        <authorList>
            <person name="Gilroy R."/>
            <person name="Ravi A."/>
            <person name="Getino M."/>
            <person name="Pursley I."/>
            <person name="Horton D.L."/>
            <person name="Alikhan N.F."/>
            <person name="Baker D."/>
            <person name="Gharbi K."/>
            <person name="Hall N."/>
            <person name="Watson M."/>
            <person name="Adriaenssens E.M."/>
            <person name="Foster-Nyarko E."/>
            <person name="Jarju S."/>
            <person name="Secka A."/>
            <person name="Antonio M."/>
            <person name="Oren A."/>
            <person name="Chaudhuri R.R."/>
            <person name="La Ragione R."/>
            <person name="Hildebrand F."/>
            <person name="Pallen M.J."/>
        </authorList>
    </citation>
    <scope>NUCLEOTIDE SEQUENCE</scope>
    <source>
        <strain evidence="6">CHK174-6876</strain>
    </source>
</reference>
<keyword evidence="2" id="KW-0813">Transport</keyword>
<evidence type="ECO:0000313" key="7">
    <source>
        <dbReference type="Proteomes" id="UP000707535"/>
    </source>
</evidence>
<dbReference type="InterPro" id="IPR003439">
    <property type="entry name" value="ABC_transporter-like_ATP-bd"/>
</dbReference>
<dbReference type="AlphaFoldDB" id="A0A921F8S5"/>
<dbReference type="PROSITE" id="PS00211">
    <property type="entry name" value="ABC_TRANSPORTER_1"/>
    <property type="match status" value="1"/>
</dbReference>
<reference evidence="6" key="2">
    <citation type="submission" date="2021-09" db="EMBL/GenBank/DDBJ databases">
        <authorList>
            <person name="Gilroy R."/>
        </authorList>
    </citation>
    <scope>NUCLEOTIDE SEQUENCE</scope>
    <source>
        <strain evidence="6">CHK174-6876</strain>
    </source>
</reference>
<evidence type="ECO:0000256" key="4">
    <source>
        <dbReference type="ARBA" id="ARBA00022840"/>
    </source>
</evidence>
<dbReference type="Proteomes" id="UP000707535">
    <property type="component" value="Unassembled WGS sequence"/>
</dbReference>
<dbReference type="SUPFAM" id="SSF52540">
    <property type="entry name" value="P-loop containing nucleoside triphosphate hydrolases"/>
    <property type="match status" value="1"/>
</dbReference>
<comment type="similarity">
    <text evidence="1">Belongs to the ABC transporter superfamily.</text>
</comment>
<dbReference type="Gene3D" id="3.40.50.300">
    <property type="entry name" value="P-loop containing nucleotide triphosphate hydrolases"/>
    <property type="match status" value="1"/>
</dbReference>
<evidence type="ECO:0000313" key="6">
    <source>
        <dbReference type="EMBL" id="HJE97129.1"/>
    </source>
</evidence>
<dbReference type="PANTHER" id="PTHR43335:SF4">
    <property type="entry name" value="ABC TRANSPORTER, ATP-BINDING PROTEIN"/>
    <property type="match status" value="1"/>
</dbReference>
<dbReference type="InterPro" id="IPR017871">
    <property type="entry name" value="ABC_transporter-like_CS"/>
</dbReference>